<dbReference type="AlphaFoldDB" id="A0A1G2F5Y1"/>
<evidence type="ECO:0000313" key="1">
    <source>
        <dbReference type="EMBL" id="OGZ33485.1"/>
    </source>
</evidence>
<dbReference type="EMBL" id="MHMV01000044">
    <property type="protein sequence ID" value="OGZ33485.1"/>
    <property type="molecule type" value="Genomic_DNA"/>
</dbReference>
<proteinExistence type="predicted"/>
<sequence length="311" mass="36635">MQMDHIDYKKIIFDHSWIVSKKQKAIISPDIDGLLCGLLMSHYLDWNISGFYDGKFLIKNKSASIENCIFLDMEILREQIRSVGHHLNVHNLAEPPSTYNEKMSNCVNPNYIREFDRAHHFSRKYPLGTIHLLMNLLEIEYPSLVKIKKDGLASIFFADGVWKILFKYTANVLDWFDYLYTGAEPDWWRKLKEVSVIDLIKEIEYLLKEFEKIEPNHKNWYGHLDLADFNGQKVLLVDVLNLLSELTGWTYKVQGWNFENVTKCQFTKKIYSGKSKSNEKFFEIWKENPLSLAMTEGTTIQYTREEPDELK</sequence>
<protein>
    <submittedName>
        <fullName evidence="1">Uncharacterized protein</fullName>
    </submittedName>
</protein>
<gene>
    <name evidence="1" type="ORF">A2174_03215</name>
</gene>
<accession>A0A1G2F5Y1</accession>
<dbReference type="Proteomes" id="UP000177725">
    <property type="component" value="Unassembled WGS sequence"/>
</dbReference>
<reference evidence="1 2" key="1">
    <citation type="journal article" date="2016" name="Nat. Commun.">
        <title>Thousands of microbial genomes shed light on interconnected biogeochemical processes in an aquifer system.</title>
        <authorList>
            <person name="Anantharaman K."/>
            <person name="Brown C.T."/>
            <person name="Hug L.A."/>
            <person name="Sharon I."/>
            <person name="Castelle C.J."/>
            <person name="Probst A.J."/>
            <person name="Thomas B.C."/>
            <person name="Singh A."/>
            <person name="Wilkins M.J."/>
            <person name="Karaoz U."/>
            <person name="Brodie E.L."/>
            <person name="Williams K.H."/>
            <person name="Hubbard S.S."/>
            <person name="Banfield J.F."/>
        </authorList>
    </citation>
    <scope>NUCLEOTIDE SEQUENCE [LARGE SCALE GENOMIC DNA]</scope>
</reference>
<name>A0A1G2F5Y1_9BACT</name>
<comment type="caution">
    <text evidence="1">The sequence shown here is derived from an EMBL/GenBank/DDBJ whole genome shotgun (WGS) entry which is preliminary data.</text>
</comment>
<evidence type="ECO:0000313" key="2">
    <source>
        <dbReference type="Proteomes" id="UP000177725"/>
    </source>
</evidence>
<organism evidence="1 2">
    <name type="scientific">Candidatus Portnoybacteria bacterium RBG_13_41_18</name>
    <dbReference type="NCBI Taxonomy" id="1801991"/>
    <lineage>
        <taxon>Bacteria</taxon>
        <taxon>Candidatus Portnoyibacteriota</taxon>
    </lineage>
</organism>